<gene>
    <name evidence="2" type="ORF">CK240_16115</name>
</gene>
<protein>
    <submittedName>
        <fullName evidence="2">Uncharacterized protein</fullName>
    </submittedName>
</protein>
<feature type="transmembrane region" description="Helical" evidence="1">
    <location>
        <begin position="32"/>
        <end position="53"/>
    </location>
</feature>
<evidence type="ECO:0000313" key="3">
    <source>
        <dbReference type="Proteomes" id="UP000218023"/>
    </source>
</evidence>
<dbReference type="Proteomes" id="UP000218023">
    <property type="component" value="Unassembled WGS sequence"/>
</dbReference>
<dbReference type="AlphaFoldDB" id="A0A2A2GGG9"/>
<proteinExistence type="predicted"/>
<keyword evidence="3" id="KW-1185">Reference proteome</keyword>
<organism evidence="2 3">
    <name type="scientific">Paracoccus salipaludis</name>
    <dbReference type="NCBI Taxonomy" id="2032623"/>
    <lineage>
        <taxon>Bacteria</taxon>
        <taxon>Pseudomonadati</taxon>
        <taxon>Pseudomonadota</taxon>
        <taxon>Alphaproteobacteria</taxon>
        <taxon>Rhodobacterales</taxon>
        <taxon>Paracoccaceae</taxon>
        <taxon>Paracoccus</taxon>
    </lineage>
</organism>
<keyword evidence="1" id="KW-1133">Transmembrane helix</keyword>
<accession>A0A2A2GGG9</accession>
<sequence length="156" mass="17134">MLWAFCSIAVALVALFDWFVPEGPSERHGVLFHGFVAIGALTFIMLILDLMGVGTKRVADWLNEASAKVAPRPPNSMRTGVSALTQRRFLRNLEGNFVAVPLPETALVSGFRLRTASRSEGGRVLLRDVGFREEHRLDAALQLARALREGRVPVPA</sequence>
<dbReference type="OrthoDB" id="9847514at2"/>
<evidence type="ECO:0000256" key="1">
    <source>
        <dbReference type="SAM" id="Phobius"/>
    </source>
</evidence>
<keyword evidence="1" id="KW-0812">Transmembrane</keyword>
<keyword evidence="1" id="KW-0472">Membrane</keyword>
<reference evidence="2 3" key="1">
    <citation type="submission" date="2017-09" db="EMBL/GenBank/DDBJ databases">
        <title>Paracoccus alkalisoli sp. nov., isolated from saline alkaline soil.</title>
        <authorList>
            <person name="Dong X."/>
            <person name="Zhang G."/>
        </authorList>
    </citation>
    <scope>NUCLEOTIDE SEQUENCE [LARGE SCALE GENOMIC DNA]</scope>
    <source>
        <strain evidence="2 3">WN007</strain>
    </source>
</reference>
<comment type="caution">
    <text evidence="2">The sequence shown here is derived from an EMBL/GenBank/DDBJ whole genome shotgun (WGS) entry which is preliminary data.</text>
</comment>
<evidence type="ECO:0000313" key="2">
    <source>
        <dbReference type="EMBL" id="PAU95993.1"/>
    </source>
</evidence>
<name>A0A2A2GGG9_9RHOB</name>
<dbReference type="EMBL" id="NSJZ01000026">
    <property type="protein sequence ID" value="PAU95993.1"/>
    <property type="molecule type" value="Genomic_DNA"/>
</dbReference>
<dbReference type="RefSeq" id="WP_095641342.1">
    <property type="nucleotide sequence ID" value="NZ_NSJZ01000026.1"/>
</dbReference>